<reference evidence="1 2" key="1">
    <citation type="submission" date="2017-11" db="EMBL/GenBank/DDBJ databases">
        <title>Genomic Encyclopedia of Archaeal and Bacterial Type Strains, Phase II (KMG-II): From Individual Species to Whole Genera.</title>
        <authorList>
            <person name="Goeker M."/>
        </authorList>
    </citation>
    <scope>NUCLEOTIDE SEQUENCE [LARGE SCALE GENOMIC DNA]</scope>
    <source>
        <strain evidence="1 2">DSM 11115</strain>
    </source>
</reference>
<dbReference type="EMBL" id="PGFA01000002">
    <property type="protein sequence ID" value="PJJ54693.1"/>
    <property type="molecule type" value="Genomic_DNA"/>
</dbReference>
<dbReference type="Proteomes" id="UP000228535">
    <property type="component" value="Unassembled WGS sequence"/>
</dbReference>
<evidence type="ECO:0000313" key="1">
    <source>
        <dbReference type="EMBL" id="PJJ54693.1"/>
    </source>
</evidence>
<proteinExistence type="predicted"/>
<evidence type="ECO:0000313" key="2">
    <source>
        <dbReference type="Proteomes" id="UP000228535"/>
    </source>
</evidence>
<dbReference type="RefSeq" id="WP_157807537.1">
    <property type="nucleotide sequence ID" value="NZ_PGFA01000002.1"/>
</dbReference>
<dbReference type="AlphaFoldDB" id="A0A2M9B9R8"/>
<accession>A0A2M9B9R8</accession>
<name>A0A2M9B9R8_9BACT</name>
<organism evidence="1 2">
    <name type="scientific">Hymenobacter chitinivorans DSM 11115</name>
    <dbReference type="NCBI Taxonomy" id="1121954"/>
    <lineage>
        <taxon>Bacteria</taxon>
        <taxon>Pseudomonadati</taxon>
        <taxon>Bacteroidota</taxon>
        <taxon>Cytophagia</taxon>
        <taxon>Cytophagales</taxon>
        <taxon>Hymenobacteraceae</taxon>
        <taxon>Hymenobacter</taxon>
    </lineage>
</organism>
<sequence>MKQIREFAAARRWLVLLGAVLLLAVPGLARPSQVQVARQFLLAVLRGEYPTAYALLTPEAQAKMSTRQFKAAVQPLRAQAQRRGQPFDLYKLGYRISEANEVRSFYSFMFKSDTLAGKPEVQLDVTFQDSTAGRILTFGLIPAPQSRRK</sequence>
<keyword evidence="2" id="KW-1185">Reference proteome</keyword>
<evidence type="ECO:0008006" key="3">
    <source>
        <dbReference type="Google" id="ProtNLM"/>
    </source>
</evidence>
<protein>
    <recommendedName>
        <fullName evidence="3">DUF3887 domain-containing protein</fullName>
    </recommendedName>
</protein>
<gene>
    <name evidence="1" type="ORF">CLV45_3039</name>
</gene>
<comment type="caution">
    <text evidence="1">The sequence shown here is derived from an EMBL/GenBank/DDBJ whole genome shotgun (WGS) entry which is preliminary data.</text>
</comment>
<dbReference type="OrthoDB" id="886373at2"/>